<feature type="binding site" evidence="2">
    <location>
        <position position="258"/>
    </location>
    <ligand>
        <name>Zn(2+)</name>
        <dbReference type="ChEBI" id="CHEBI:29105"/>
    </ligand>
</feature>
<dbReference type="GO" id="GO:0005737">
    <property type="term" value="C:cytoplasm"/>
    <property type="evidence" value="ECO:0007669"/>
    <property type="project" value="UniProtKB-SubCell"/>
</dbReference>
<comment type="subcellular location">
    <subcellularLocation>
        <location evidence="2">Cytoplasm</location>
    </subcellularLocation>
</comment>
<proteinExistence type="inferred from homology"/>
<feature type="binding site" evidence="2">
    <location>
        <position position="263"/>
    </location>
    <ligand>
        <name>Zn(2+)</name>
        <dbReference type="ChEBI" id="CHEBI:29105"/>
    </ligand>
</feature>
<dbReference type="InterPro" id="IPR004881">
    <property type="entry name" value="Ribosome_biogen_GTPase_RsgA"/>
</dbReference>
<keyword evidence="2" id="KW-0378">Hydrolase</keyword>
<dbReference type="PANTHER" id="PTHR32120:SF10">
    <property type="entry name" value="SMALL RIBOSOMAL SUBUNIT BIOGENESIS GTPASE RSGA"/>
    <property type="match status" value="1"/>
</dbReference>
<keyword evidence="2" id="KW-0547">Nucleotide-binding</keyword>
<gene>
    <name evidence="4" type="primary">rsgA2</name>
    <name evidence="2" type="synonym">rsgA</name>
    <name evidence="4" type="ORF">LSI01_09390</name>
</gene>
<keyword evidence="2" id="KW-0963">Cytoplasm</keyword>
<keyword evidence="2" id="KW-0694">RNA-binding</keyword>
<evidence type="ECO:0000313" key="4">
    <source>
        <dbReference type="EMBL" id="GEK28628.1"/>
    </source>
</evidence>
<dbReference type="GO" id="GO:0003924">
    <property type="term" value="F:GTPase activity"/>
    <property type="evidence" value="ECO:0007669"/>
    <property type="project" value="UniProtKB-UniRule"/>
</dbReference>
<dbReference type="OrthoDB" id="9809485at2"/>
<keyword evidence="2" id="KW-0699">rRNA-binding</keyword>
<protein>
    <recommendedName>
        <fullName evidence="2">Small ribosomal subunit biogenesis GTPase RsgA</fullName>
        <ecNumber evidence="2">3.6.1.-</ecNumber>
    </recommendedName>
</protein>
<dbReference type="Gene3D" id="1.10.40.50">
    <property type="entry name" value="Probable gtpase engc, domain 3"/>
    <property type="match status" value="1"/>
</dbReference>
<keyword evidence="2" id="KW-0862">Zinc</keyword>
<dbReference type="InterPro" id="IPR027417">
    <property type="entry name" value="P-loop_NTPase"/>
</dbReference>
<comment type="cofactor">
    <cofactor evidence="2">
        <name>Zn(2+)</name>
        <dbReference type="ChEBI" id="CHEBI:29105"/>
    </cofactor>
    <text evidence="2">Binds 1 zinc ion per subunit.</text>
</comment>
<evidence type="ECO:0000259" key="3">
    <source>
        <dbReference type="PROSITE" id="PS50936"/>
    </source>
</evidence>
<dbReference type="HAMAP" id="MF_01820">
    <property type="entry name" value="GTPase_RsgA"/>
    <property type="match status" value="1"/>
</dbReference>
<dbReference type="AlphaFoldDB" id="A0A510VNV8"/>
<dbReference type="Proteomes" id="UP000321429">
    <property type="component" value="Unassembled WGS sequence"/>
</dbReference>
<keyword evidence="1 2" id="KW-0690">Ribosome biogenesis</keyword>
<name>A0A510VNV8_9LACO</name>
<dbReference type="Gene3D" id="3.40.50.300">
    <property type="entry name" value="P-loop containing nucleotide triphosphate hydrolases"/>
    <property type="match status" value="1"/>
</dbReference>
<dbReference type="NCBIfam" id="TIGR00157">
    <property type="entry name" value="ribosome small subunit-dependent GTPase A"/>
    <property type="match status" value="1"/>
</dbReference>
<comment type="similarity">
    <text evidence="2">Belongs to the TRAFAC class YlqF/YawG GTPase family. RsgA subfamily.</text>
</comment>
<dbReference type="GO" id="GO:0019843">
    <property type="term" value="F:rRNA binding"/>
    <property type="evidence" value="ECO:0007669"/>
    <property type="project" value="UniProtKB-KW"/>
</dbReference>
<dbReference type="GO" id="GO:0005525">
    <property type="term" value="F:GTP binding"/>
    <property type="evidence" value="ECO:0007669"/>
    <property type="project" value="UniProtKB-UniRule"/>
</dbReference>
<evidence type="ECO:0000313" key="5">
    <source>
        <dbReference type="Proteomes" id="UP000321429"/>
    </source>
</evidence>
<dbReference type="EC" id="3.6.1.-" evidence="2"/>
<dbReference type="InterPro" id="IPR010914">
    <property type="entry name" value="RsgA_GTPase_dom"/>
</dbReference>
<dbReference type="GO" id="GO:0042274">
    <property type="term" value="P:ribosomal small subunit biogenesis"/>
    <property type="evidence" value="ECO:0007669"/>
    <property type="project" value="UniProtKB-UniRule"/>
</dbReference>
<comment type="subunit">
    <text evidence="2">Monomer. Associates with 30S ribosomal subunit, binds 16S rRNA.</text>
</comment>
<feature type="binding site" evidence="2">
    <location>
        <begin position="176"/>
        <end position="184"/>
    </location>
    <ligand>
        <name>GTP</name>
        <dbReference type="ChEBI" id="CHEBI:37565"/>
    </ligand>
</feature>
<keyword evidence="2" id="KW-0479">Metal-binding</keyword>
<sequence>MEKKYQVSLQAQDNYKVIDEDNHEFSAKLAGRLFNEQQRPIVGDYVMGDAQADFVLIKTLLPRQGVLKRSGGVDGQAQLIAANLDYVFITMSVNQNFSLPRLDRYATLVWDSGATPVVVLTKADLASDIQLAEGVQQVRDNMFGIDVITTKQTDPALIQTVFTPYLSHGKVIAFVGSSGVGKSTLVNVLMQENVERTERVRDSDDKGRHTTTSRVLHVLQGGARIIDTPGMREVGVADASETAAAQSFSDITELAKQCRFTDCQHETEPGCAVKRAVKDGRLTPERLASYQKLQREMQYAGLSGRQVEQTKLTRLLKDVGGQKNFKKNMKHRR</sequence>
<dbReference type="RefSeq" id="WP_057808431.1">
    <property type="nucleotide sequence ID" value="NZ_BJUD01000014.1"/>
</dbReference>
<keyword evidence="2" id="KW-0342">GTP-binding</keyword>
<dbReference type="PANTHER" id="PTHR32120">
    <property type="entry name" value="SMALL RIBOSOMAL SUBUNIT BIOGENESIS GTPASE RSGA"/>
    <property type="match status" value="1"/>
</dbReference>
<feature type="binding site" evidence="2">
    <location>
        <position position="265"/>
    </location>
    <ligand>
        <name>Zn(2+)</name>
        <dbReference type="ChEBI" id="CHEBI:29105"/>
    </ligand>
</feature>
<dbReference type="GO" id="GO:0046872">
    <property type="term" value="F:metal ion binding"/>
    <property type="evidence" value="ECO:0007669"/>
    <property type="project" value="UniProtKB-KW"/>
</dbReference>
<evidence type="ECO:0000256" key="1">
    <source>
        <dbReference type="ARBA" id="ARBA00022517"/>
    </source>
</evidence>
<dbReference type="PROSITE" id="PS50936">
    <property type="entry name" value="ENGC_GTPASE"/>
    <property type="match status" value="1"/>
</dbReference>
<dbReference type="SUPFAM" id="SSF52540">
    <property type="entry name" value="P-loop containing nucleoside triphosphate hydrolases"/>
    <property type="match status" value="1"/>
</dbReference>
<feature type="domain" description="EngC GTPase" evidence="3">
    <location>
        <begin position="82"/>
        <end position="232"/>
    </location>
</feature>
<organism evidence="4 5">
    <name type="scientific">Furfurilactobacillus siliginis</name>
    <dbReference type="NCBI Taxonomy" id="348151"/>
    <lineage>
        <taxon>Bacteria</taxon>
        <taxon>Bacillati</taxon>
        <taxon>Bacillota</taxon>
        <taxon>Bacilli</taxon>
        <taxon>Lactobacillales</taxon>
        <taxon>Lactobacillaceae</taxon>
        <taxon>Furfurilactobacillus</taxon>
    </lineage>
</organism>
<feature type="binding site" evidence="2">
    <location>
        <position position="271"/>
    </location>
    <ligand>
        <name>Zn(2+)</name>
        <dbReference type="ChEBI" id="CHEBI:29105"/>
    </ligand>
</feature>
<reference evidence="4 5" key="1">
    <citation type="submission" date="2019-07" db="EMBL/GenBank/DDBJ databases">
        <title>Whole genome shotgun sequence of Lactobacillus siliginis NBRC 101315.</title>
        <authorList>
            <person name="Hosoyama A."/>
            <person name="Uohara A."/>
            <person name="Ohji S."/>
            <person name="Ichikawa N."/>
        </authorList>
    </citation>
    <scope>NUCLEOTIDE SEQUENCE [LARGE SCALE GENOMIC DNA]</scope>
    <source>
        <strain evidence="4 5">NBRC 101315</strain>
    </source>
</reference>
<accession>A0A510VNV8</accession>
<dbReference type="EMBL" id="BJUD01000014">
    <property type="protein sequence ID" value="GEK28628.1"/>
    <property type="molecule type" value="Genomic_DNA"/>
</dbReference>
<dbReference type="CDD" id="cd01854">
    <property type="entry name" value="YjeQ_EngC"/>
    <property type="match status" value="1"/>
</dbReference>
<comment type="function">
    <text evidence="2">One of several proteins that assist in the late maturation steps of the functional core of the 30S ribosomal subunit. Helps release RbfA from mature subunits. May play a role in the assembly of ribosomal proteins into the subunit. Circularly permuted GTPase that catalyzes slow GTP hydrolysis, GTPase activity is stimulated by the 30S ribosomal subunit.</text>
</comment>
<feature type="binding site" evidence="2">
    <location>
        <begin position="121"/>
        <end position="124"/>
    </location>
    <ligand>
        <name>GTP</name>
        <dbReference type="ChEBI" id="CHEBI:37565"/>
    </ligand>
</feature>
<dbReference type="Pfam" id="PF03193">
    <property type="entry name" value="RsgA_GTPase"/>
    <property type="match status" value="1"/>
</dbReference>
<comment type="caution">
    <text evidence="4">The sequence shown here is derived from an EMBL/GenBank/DDBJ whole genome shotgun (WGS) entry which is preliminary data.</text>
</comment>
<evidence type="ECO:0000256" key="2">
    <source>
        <dbReference type="HAMAP-Rule" id="MF_01820"/>
    </source>
</evidence>